<keyword evidence="2" id="KW-0053">Apoptosis</keyword>
<dbReference type="Gene3D" id="3.40.50.1460">
    <property type="match status" value="1"/>
</dbReference>
<evidence type="ECO:0000313" key="6">
    <source>
        <dbReference type="EMBL" id="KAG7466926.1"/>
    </source>
</evidence>
<protein>
    <recommendedName>
        <fullName evidence="8">CASP8 and FADD-like apoptosis regulator</fullName>
    </recommendedName>
</protein>
<evidence type="ECO:0008006" key="8">
    <source>
        <dbReference type="Google" id="ProtNLM"/>
    </source>
</evidence>
<dbReference type="GO" id="GO:0004197">
    <property type="term" value="F:cysteine-type endopeptidase activity"/>
    <property type="evidence" value="ECO:0007669"/>
    <property type="project" value="InterPro"/>
</dbReference>
<dbReference type="SMART" id="SM00115">
    <property type="entry name" value="CASc"/>
    <property type="match status" value="1"/>
</dbReference>
<keyword evidence="7" id="KW-1185">Reference proteome</keyword>
<evidence type="ECO:0000256" key="3">
    <source>
        <dbReference type="ARBA" id="ARBA00022737"/>
    </source>
</evidence>
<dbReference type="InterPro" id="IPR011600">
    <property type="entry name" value="Pept_C14_caspase"/>
</dbReference>
<dbReference type="AlphaFoldDB" id="A0A9D3PRJ5"/>
<dbReference type="InterPro" id="IPR011029">
    <property type="entry name" value="DEATH-like_dom_sf"/>
</dbReference>
<accession>A0A9D3PRJ5</accession>
<dbReference type="PROSITE" id="PS50208">
    <property type="entry name" value="CASPASE_P20"/>
    <property type="match status" value="1"/>
</dbReference>
<dbReference type="Pfam" id="PF01335">
    <property type="entry name" value="DED"/>
    <property type="match status" value="1"/>
</dbReference>
<evidence type="ECO:0000256" key="2">
    <source>
        <dbReference type="ARBA" id="ARBA00022703"/>
    </source>
</evidence>
<dbReference type="PANTHER" id="PTHR48169">
    <property type="entry name" value="DED DOMAIN-CONTAINING PROTEIN"/>
    <property type="match status" value="1"/>
</dbReference>
<dbReference type="GO" id="GO:0006915">
    <property type="term" value="P:apoptotic process"/>
    <property type="evidence" value="ECO:0007669"/>
    <property type="project" value="UniProtKB-KW"/>
</dbReference>
<sequence length="531" mass="59689">MTDIDEYVDDNPFLVQFKVTRTKVWQIKTSTTCTCTPCTVAEGRPLKFIAGKKSSTMADGQLCQTINRIAEELSLDERRRLVYLCGDLAAQCCGGDVKGMLKSLMSHGEVDHMFLLELMFRMGRFDILKKVLQANKKDVEGMLGTGCVVSEYRVLMADVSEDMDKEELRSLIFLLSGTVPKGRLDNATCFLDVVVELEMLDKISCEKVDLIYECLSQIHRLDLAKKVKMYQNRVAGQKFQPNFVQRPVKKQQGFTKFPSSVIPSAPPVPSVWHRLPKPHAPENMKVAVPETGLQYCQGAVDVYRIQADPRGVCVIVDCVGSDGDMLEQTFSRLHFRVILHKWLSVEETLSALREVSRSRELWGADAFACCILSRATGTDLLATETQGRGLGLDAVRHLFTAEACPALGGKPKLFFTQCYSVPEPRACCGFRDEDLETDGPAVVHHVETVPNDADLLWSLCRTDSRQLESIRHRSVYLQALSNSLLKGQTRGKHVVDILTEVNGVIYEHNQKNPEEMYHVSLRHTLRKNLFI</sequence>
<dbReference type="GO" id="GO:0005737">
    <property type="term" value="C:cytoplasm"/>
    <property type="evidence" value="ECO:0007669"/>
    <property type="project" value="UniProtKB-ARBA"/>
</dbReference>
<dbReference type="Proteomes" id="UP001046870">
    <property type="component" value="Chromosome 12"/>
</dbReference>
<dbReference type="PROSITE" id="PS50168">
    <property type="entry name" value="DED"/>
    <property type="match status" value="2"/>
</dbReference>
<comment type="similarity">
    <text evidence="1">Belongs to the peptidase C14A family.</text>
</comment>
<dbReference type="OrthoDB" id="8816507at2759"/>
<dbReference type="InterPro" id="IPR029030">
    <property type="entry name" value="Caspase-like_dom_sf"/>
</dbReference>
<proteinExistence type="inferred from homology"/>
<dbReference type="PANTHER" id="PTHR48169:SF3">
    <property type="entry name" value="CASP8 AND FADD LIKE APOPTOSIS REGULATOR"/>
    <property type="match status" value="1"/>
</dbReference>
<gene>
    <name evidence="6" type="ORF">MATL_G00147650</name>
</gene>
<evidence type="ECO:0000259" key="5">
    <source>
        <dbReference type="PROSITE" id="PS50208"/>
    </source>
</evidence>
<dbReference type="GO" id="GO:0042981">
    <property type="term" value="P:regulation of apoptotic process"/>
    <property type="evidence" value="ECO:0007669"/>
    <property type="project" value="InterPro"/>
</dbReference>
<dbReference type="SUPFAM" id="SSF52129">
    <property type="entry name" value="Caspase-like"/>
    <property type="match status" value="1"/>
</dbReference>
<dbReference type="InterPro" id="IPR001875">
    <property type="entry name" value="DED_dom"/>
</dbReference>
<feature type="domain" description="Caspase family p20" evidence="5">
    <location>
        <begin position="322"/>
        <end position="417"/>
    </location>
</feature>
<dbReference type="SUPFAM" id="SSF47986">
    <property type="entry name" value="DEATH domain"/>
    <property type="match status" value="1"/>
</dbReference>
<dbReference type="EMBL" id="JAFDVH010000012">
    <property type="protein sequence ID" value="KAG7466926.1"/>
    <property type="molecule type" value="Genomic_DNA"/>
</dbReference>
<evidence type="ECO:0000313" key="7">
    <source>
        <dbReference type="Proteomes" id="UP001046870"/>
    </source>
</evidence>
<dbReference type="GO" id="GO:0006508">
    <property type="term" value="P:proteolysis"/>
    <property type="evidence" value="ECO:0007669"/>
    <property type="project" value="InterPro"/>
</dbReference>
<evidence type="ECO:0000256" key="1">
    <source>
        <dbReference type="ARBA" id="ARBA00010134"/>
    </source>
</evidence>
<organism evidence="6 7">
    <name type="scientific">Megalops atlanticus</name>
    <name type="common">Tarpon</name>
    <name type="synonym">Clupea gigantea</name>
    <dbReference type="NCBI Taxonomy" id="7932"/>
    <lineage>
        <taxon>Eukaryota</taxon>
        <taxon>Metazoa</taxon>
        <taxon>Chordata</taxon>
        <taxon>Craniata</taxon>
        <taxon>Vertebrata</taxon>
        <taxon>Euteleostomi</taxon>
        <taxon>Actinopterygii</taxon>
        <taxon>Neopterygii</taxon>
        <taxon>Teleostei</taxon>
        <taxon>Elopiformes</taxon>
        <taxon>Megalopidae</taxon>
        <taxon>Megalops</taxon>
    </lineage>
</organism>
<dbReference type="InterPro" id="IPR001309">
    <property type="entry name" value="Pept_C14_p20"/>
</dbReference>
<feature type="domain" description="DED" evidence="4">
    <location>
        <begin position="61"/>
        <end position="133"/>
    </location>
</feature>
<dbReference type="Pfam" id="PF00656">
    <property type="entry name" value="Peptidase_C14"/>
    <property type="match status" value="1"/>
</dbReference>
<dbReference type="Gene3D" id="1.10.533.10">
    <property type="entry name" value="Death Domain, Fas"/>
    <property type="match status" value="2"/>
</dbReference>
<keyword evidence="3" id="KW-0677">Repeat</keyword>
<comment type="caution">
    <text evidence="6">The sequence shown here is derived from an EMBL/GenBank/DDBJ whole genome shotgun (WGS) entry which is preliminary data.</text>
</comment>
<dbReference type="SMART" id="SM00031">
    <property type="entry name" value="DED"/>
    <property type="match status" value="2"/>
</dbReference>
<feature type="domain" description="DED" evidence="4">
    <location>
        <begin position="151"/>
        <end position="229"/>
    </location>
</feature>
<evidence type="ECO:0000259" key="4">
    <source>
        <dbReference type="PROSITE" id="PS50168"/>
    </source>
</evidence>
<name>A0A9D3PRJ5_MEGAT</name>
<dbReference type="InterPro" id="IPR015917">
    <property type="entry name" value="Pept_C14A"/>
</dbReference>
<reference evidence="6" key="1">
    <citation type="submission" date="2021-01" db="EMBL/GenBank/DDBJ databases">
        <authorList>
            <person name="Zahm M."/>
            <person name="Roques C."/>
            <person name="Cabau C."/>
            <person name="Klopp C."/>
            <person name="Donnadieu C."/>
            <person name="Jouanno E."/>
            <person name="Lampietro C."/>
            <person name="Louis A."/>
            <person name="Herpin A."/>
            <person name="Echchiki A."/>
            <person name="Berthelot C."/>
            <person name="Parey E."/>
            <person name="Roest-Crollius H."/>
            <person name="Braasch I."/>
            <person name="Postlethwait J."/>
            <person name="Bobe J."/>
            <person name="Montfort J."/>
            <person name="Bouchez O."/>
            <person name="Begum T."/>
            <person name="Mejri S."/>
            <person name="Adams A."/>
            <person name="Chen W.-J."/>
            <person name="Guiguen Y."/>
        </authorList>
    </citation>
    <scope>NUCLEOTIDE SEQUENCE</scope>
    <source>
        <strain evidence="6">YG-15Mar2019-1</strain>
        <tissue evidence="6">Brain</tissue>
    </source>
</reference>
<dbReference type="FunFam" id="1.10.533.10:FF:000016">
    <property type="entry name" value="CASP8 and FADD-like apoptosis regulator"/>
    <property type="match status" value="1"/>
</dbReference>
<dbReference type="CDD" id="cd08340">
    <property type="entry name" value="DED_c-FLIP_r2"/>
    <property type="match status" value="1"/>
</dbReference>